<comment type="caution">
    <text evidence="8">The sequence shown here is derived from an EMBL/GenBank/DDBJ whole genome shotgun (WGS) entry which is preliminary data.</text>
</comment>
<dbReference type="PROSITE" id="PS50009">
    <property type="entry name" value="RASGEF_CAT"/>
    <property type="match status" value="1"/>
</dbReference>
<accession>A0A816CM21</accession>
<dbReference type="PANTHER" id="PTHR23113:SF249">
    <property type="entry name" value="RAP GUANINE NUCLEOTIDE EXCHANGE FACTOR 6"/>
    <property type="match status" value="1"/>
</dbReference>
<feature type="domain" description="Ras-associating" evidence="5">
    <location>
        <begin position="16"/>
        <end position="113"/>
    </location>
</feature>
<dbReference type="CDD" id="cd00155">
    <property type="entry name" value="RasGEF"/>
    <property type="match status" value="1"/>
</dbReference>
<evidence type="ECO:0000256" key="2">
    <source>
        <dbReference type="PROSITE-ProRule" id="PRU00168"/>
    </source>
</evidence>
<feature type="compositionally biased region" description="Polar residues" evidence="3">
    <location>
        <begin position="726"/>
        <end position="735"/>
    </location>
</feature>
<dbReference type="InterPro" id="IPR000159">
    <property type="entry name" value="RA_dom"/>
</dbReference>
<evidence type="ECO:0000313" key="9">
    <source>
        <dbReference type="Proteomes" id="UP000663832"/>
    </source>
</evidence>
<dbReference type="CDD" id="cd01785">
    <property type="entry name" value="RA_PDZ-GEF1"/>
    <property type="match status" value="1"/>
</dbReference>
<dbReference type="SMART" id="SM00147">
    <property type="entry name" value="RasGEF"/>
    <property type="match status" value="1"/>
</dbReference>
<feature type="compositionally biased region" description="Polar residues" evidence="3">
    <location>
        <begin position="749"/>
        <end position="768"/>
    </location>
</feature>
<feature type="region of interest" description="Disordered" evidence="3">
    <location>
        <begin position="576"/>
        <end position="662"/>
    </location>
</feature>
<dbReference type="GO" id="GO:0016324">
    <property type="term" value="C:apical plasma membrane"/>
    <property type="evidence" value="ECO:0007669"/>
    <property type="project" value="TreeGrafter"/>
</dbReference>
<dbReference type="OrthoDB" id="21144at2759"/>
<feature type="region of interest" description="Disordered" evidence="3">
    <location>
        <begin position="524"/>
        <end position="545"/>
    </location>
</feature>
<feature type="region of interest" description="Disordered" evidence="3">
    <location>
        <begin position="677"/>
        <end position="782"/>
    </location>
</feature>
<dbReference type="SMART" id="SM00314">
    <property type="entry name" value="RA"/>
    <property type="match status" value="1"/>
</dbReference>
<dbReference type="InterPro" id="IPR001895">
    <property type="entry name" value="RASGEF_cat_dom"/>
</dbReference>
<dbReference type="SUPFAM" id="SSF48366">
    <property type="entry name" value="Ras GEF"/>
    <property type="match status" value="1"/>
</dbReference>
<dbReference type="Proteomes" id="UP000663832">
    <property type="component" value="Unassembled WGS sequence"/>
</dbReference>
<dbReference type="EMBL" id="CAJNOI010000189">
    <property type="protein sequence ID" value="CAF1169982.1"/>
    <property type="molecule type" value="Genomic_DNA"/>
</dbReference>
<organism evidence="8 9">
    <name type="scientific">Adineta steineri</name>
    <dbReference type="NCBI Taxonomy" id="433720"/>
    <lineage>
        <taxon>Eukaryota</taxon>
        <taxon>Metazoa</taxon>
        <taxon>Spiralia</taxon>
        <taxon>Gnathifera</taxon>
        <taxon>Rotifera</taxon>
        <taxon>Eurotatoria</taxon>
        <taxon>Bdelloidea</taxon>
        <taxon>Adinetida</taxon>
        <taxon>Adinetidae</taxon>
        <taxon>Adineta</taxon>
    </lineage>
</organism>
<dbReference type="InterPro" id="IPR036964">
    <property type="entry name" value="RASGEF_cat_dom_sf"/>
</dbReference>
<dbReference type="PANTHER" id="PTHR23113">
    <property type="entry name" value="GUANINE NUCLEOTIDE EXCHANGE FACTOR"/>
    <property type="match status" value="1"/>
</dbReference>
<dbReference type="Gene3D" id="1.10.840.10">
    <property type="entry name" value="Ras guanine-nucleotide exchange factors catalytic domain"/>
    <property type="match status" value="1"/>
</dbReference>
<feature type="domain" description="Ras-GEF" evidence="4">
    <location>
        <begin position="138"/>
        <end position="365"/>
    </location>
</feature>
<proteinExistence type="predicted"/>
<dbReference type="AlphaFoldDB" id="A0A816CM21"/>
<dbReference type="EMBL" id="CAJNOM010001965">
    <property type="protein sequence ID" value="CAF1623506.1"/>
    <property type="molecule type" value="Genomic_DNA"/>
</dbReference>
<dbReference type="InterPro" id="IPR023578">
    <property type="entry name" value="Ras_GEF_dom_sf"/>
</dbReference>
<gene>
    <name evidence="7" type="ORF">BJG266_LOCUS25140</name>
    <name evidence="6" type="ORF">QVE165_LOCUS13273</name>
    <name evidence="8" type="ORF">QVE165_LOCUS56085</name>
</gene>
<dbReference type="Pfam" id="PF00617">
    <property type="entry name" value="RasGEF"/>
    <property type="match status" value="1"/>
</dbReference>
<reference evidence="8" key="1">
    <citation type="submission" date="2021-02" db="EMBL/GenBank/DDBJ databases">
        <authorList>
            <person name="Nowell W R."/>
        </authorList>
    </citation>
    <scope>NUCLEOTIDE SEQUENCE</scope>
</reference>
<feature type="compositionally biased region" description="Basic residues" evidence="3">
    <location>
        <begin position="629"/>
        <end position="639"/>
    </location>
</feature>
<keyword evidence="1 2" id="KW-0344">Guanine-nucleotide releasing factor</keyword>
<evidence type="ECO:0000256" key="3">
    <source>
        <dbReference type="SAM" id="MobiDB-lite"/>
    </source>
</evidence>
<evidence type="ECO:0000259" key="5">
    <source>
        <dbReference type="PROSITE" id="PS50200"/>
    </source>
</evidence>
<evidence type="ECO:0000313" key="8">
    <source>
        <dbReference type="EMBL" id="CAF1623506.1"/>
    </source>
</evidence>
<dbReference type="GO" id="GO:0007265">
    <property type="term" value="P:Ras protein signal transduction"/>
    <property type="evidence" value="ECO:0007669"/>
    <property type="project" value="TreeGrafter"/>
</dbReference>
<feature type="compositionally biased region" description="Polar residues" evidence="3">
    <location>
        <begin position="646"/>
        <end position="662"/>
    </location>
</feature>
<feature type="compositionally biased region" description="Low complexity" evidence="3">
    <location>
        <begin position="590"/>
        <end position="621"/>
    </location>
</feature>
<evidence type="ECO:0000259" key="4">
    <source>
        <dbReference type="PROSITE" id="PS50009"/>
    </source>
</evidence>
<evidence type="ECO:0000313" key="7">
    <source>
        <dbReference type="EMBL" id="CAF1169982.1"/>
    </source>
</evidence>
<protein>
    <submittedName>
        <fullName evidence="8">Uncharacterized protein</fullName>
    </submittedName>
</protein>
<dbReference type="GO" id="GO:0005085">
    <property type="term" value="F:guanyl-nucleotide exchange factor activity"/>
    <property type="evidence" value="ECO:0007669"/>
    <property type="project" value="UniProtKB-KW"/>
</dbReference>
<feature type="compositionally biased region" description="Low complexity" evidence="3">
    <location>
        <begin position="529"/>
        <end position="540"/>
    </location>
</feature>
<dbReference type="EMBL" id="CAJNOM010000068">
    <property type="protein sequence ID" value="CAF0969802.1"/>
    <property type="molecule type" value="Genomic_DNA"/>
</dbReference>
<evidence type="ECO:0000313" key="6">
    <source>
        <dbReference type="EMBL" id="CAF0969802.1"/>
    </source>
</evidence>
<keyword evidence="9" id="KW-1185">Reference proteome</keyword>
<sequence>MSSSSTSATNNDEDHSAFVIKVYRSDQSFKYFPVYKDTTAKQLVMLAITEFGIGDQSSHTSSRVEFDLMRCYSLCEVSVENGVIKQKRLPDYTNNLPERLPVNARFYLKNNHSTETLVPDHLSNDLMREARINFLSLDALEICAQLTLRDFATFKSIQTTEYIDHIFKLKSIYGIPHLEKFLKLPNKEMFWTITDIVRESNLMQRSKVIKHFIKIAKCCKDMKNFNSMFAIITGLDHKAVQRLQQTWERVPDKYKKLFDELKSLLDVSRNMSVYRNLLKNELVAPPIIPMFPVCMKDLTFIHLGNSTQDEGLINFEKLRMIAKEIRHITNMASSPYDISNMFDSPTSHTQVFAGFGHQSSTDSSNTIRRYQTGNRLSVMANAKRVYDEALMVKKVKTYLNNAEIIEDENRLLEIANQCEPVFHFLEHTNQKINELVGGGNSPISPSTLLTGLTLFSDENEFVVLSMPSSPSGSDGTNTGLDDDKISTIIEDEQSTNNLSSRLRQNSTTSPFNVFKTALLNVSTLKRRPSPSTSSLSSNSSSDRRGGAIQLTKFDNCPGTQSPDAVNKLLRLSDSSHQIKNRTPQRSQHIPTSSSLSSSTSTNNPGSPLLSTSTTTTGLSSLAEVSYRQNHQHHHHQHLNKMRDTNKLTSESSSLNFKQPTSYSHMIRSHTLIPQNNNELIKEGGDSGRGSLNSTDTCVGDGSEKSSSTIGEGFASIRVRNRPPLPQSTSVTSTAHPDSAPSPKTKRQWLQRSQSHNEVTTNDGPNQEDSTVDFDEHEQVTAV</sequence>
<dbReference type="PROSITE" id="PS50200">
    <property type="entry name" value="RA"/>
    <property type="match status" value="1"/>
</dbReference>
<name>A0A816CM21_9BILA</name>
<evidence type="ECO:0000256" key="1">
    <source>
        <dbReference type="ARBA" id="ARBA00022658"/>
    </source>
</evidence>
<dbReference type="Proteomes" id="UP000663877">
    <property type="component" value="Unassembled WGS sequence"/>
</dbReference>
<feature type="compositionally biased region" description="Polar residues" evidence="3">
    <location>
        <begin position="576"/>
        <end position="589"/>
    </location>
</feature>
<dbReference type="InterPro" id="IPR008937">
    <property type="entry name" value="Ras-like_GEF"/>
</dbReference>